<dbReference type="STRING" id="1314790.A0A1Y1Y8Z7"/>
<accession>A0A1Y1Y8Z7</accession>
<dbReference type="InterPro" id="IPR036273">
    <property type="entry name" value="CRAL/TRIO_N_dom_sf"/>
</dbReference>
<dbReference type="AlphaFoldDB" id="A0A1Y1Y8Z7"/>
<dbReference type="InterPro" id="IPR051026">
    <property type="entry name" value="PI/PC_transfer"/>
</dbReference>
<dbReference type="Proteomes" id="UP000193498">
    <property type="component" value="Unassembled WGS sequence"/>
</dbReference>
<dbReference type="OrthoDB" id="1434354at2759"/>
<dbReference type="InParanoid" id="A0A1Y1Y8Z7"/>
<sequence length="276" mass="31612">MSALTTGRVGSLTPEQETTLAQFKKEITEEGFFVPERHDDYCLLRFLRARKFDIPATKKMFIDFENWRKEFQVDDLVQNFEFTEAAEVQKVYPRFYHKTDKEGRPVYIERVGSLDLKKLFAITDEERLTKNHVVSYEVLLNQRFPACTAKAGHHIETSCTIIDLKGVSLMSFPQVAGMIKRTSTIAQNYYPEILGRMFIINAPMLFSSVWKLITPFLDEVTVSKIFILGSGYKSKLLEYIDAENLPAFLNGQCSCPGGCEVSDEGPWKEKYGKLKA</sequence>
<feature type="domain" description="CRAL-TRIO" evidence="1">
    <location>
        <begin position="84"/>
        <end position="257"/>
    </location>
</feature>
<comment type="caution">
    <text evidence="2">The sequence shown here is derived from an EMBL/GenBank/DDBJ whole genome shotgun (WGS) entry which is preliminary data.</text>
</comment>
<organism evidence="2 3">
    <name type="scientific">Basidiobolus meristosporus CBS 931.73</name>
    <dbReference type="NCBI Taxonomy" id="1314790"/>
    <lineage>
        <taxon>Eukaryota</taxon>
        <taxon>Fungi</taxon>
        <taxon>Fungi incertae sedis</taxon>
        <taxon>Zoopagomycota</taxon>
        <taxon>Entomophthoromycotina</taxon>
        <taxon>Basidiobolomycetes</taxon>
        <taxon>Basidiobolales</taxon>
        <taxon>Basidiobolaceae</taxon>
        <taxon>Basidiobolus</taxon>
    </lineage>
</organism>
<dbReference type="EMBL" id="MCFE01000203">
    <property type="protein sequence ID" value="ORX94477.1"/>
    <property type="molecule type" value="Genomic_DNA"/>
</dbReference>
<dbReference type="SMART" id="SM01100">
    <property type="entry name" value="CRAL_TRIO_N"/>
    <property type="match status" value="1"/>
</dbReference>
<dbReference type="SUPFAM" id="SSF52087">
    <property type="entry name" value="CRAL/TRIO domain"/>
    <property type="match status" value="1"/>
</dbReference>
<evidence type="ECO:0000313" key="2">
    <source>
        <dbReference type="EMBL" id="ORX94477.1"/>
    </source>
</evidence>
<dbReference type="InterPro" id="IPR001251">
    <property type="entry name" value="CRAL-TRIO_dom"/>
</dbReference>
<evidence type="ECO:0000313" key="3">
    <source>
        <dbReference type="Proteomes" id="UP000193498"/>
    </source>
</evidence>
<dbReference type="Gene3D" id="3.40.525.10">
    <property type="entry name" value="CRAL-TRIO lipid binding domain"/>
    <property type="match status" value="1"/>
</dbReference>
<evidence type="ECO:0000259" key="1">
    <source>
        <dbReference type="PROSITE" id="PS50191"/>
    </source>
</evidence>
<dbReference type="SMART" id="SM00516">
    <property type="entry name" value="SEC14"/>
    <property type="match status" value="1"/>
</dbReference>
<protein>
    <recommendedName>
        <fullName evidence="1">CRAL-TRIO domain-containing protein</fullName>
    </recommendedName>
</protein>
<dbReference type="Pfam" id="PF00650">
    <property type="entry name" value="CRAL_TRIO"/>
    <property type="match status" value="1"/>
</dbReference>
<proteinExistence type="predicted"/>
<keyword evidence="3" id="KW-1185">Reference proteome</keyword>
<reference evidence="2 3" key="1">
    <citation type="submission" date="2016-07" db="EMBL/GenBank/DDBJ databases">
        <title>Pervasive Adenine N6-methylation of Active Genes in Fungi.</title>
        <authorList>
            <consortium name="DOE Joint Genome Institute"/>
            <person name="Mondo S.J."/>
            <person name="Dannebaum R.O."/>
            <person name="Kuo R.C."/>
            <person name="Labutti K."/>
            <person name="Haridas S."/>
            <person name="Kuo A."/>
            <person name="Salamov A."/>
            <person name="Ahrendt S.R."/>
            <person name="Lipzen A."/>
            <person name="Sullivan W."/>
            <person name="Andreopoulos W.B."/>
            <person name="Clum A."/>
            <person name="Lindquist E."/>
            <person name="Daum C."/>
            <person name="Ramamoorthy G.K."/>
            <person name="Gryganskyi A."/>
            <person name="Culley D."/>
            <person name="Magnuson J.K."/>
            <person name="James T.Y."/>
            <person name="O'Malley M.A."/>
            <person name="Stajich J.E."/>
            <person name="Spatafora J.W."/>
            <person name="Visel A."/>
            <person name="Grigoriev I.V."/>
        </authorList>
    </citation>
    <scope>NUCLEOTIDE SEQUENCE [LARGE SCALE GENOMIC DNA]</scope>
    <source>
        <strain evidence="2 3">CBS 931.73</strain>
    </source>
</reference>
<dbReference type="CDD" id="cd00170">
    <property type="entry name" value="SEC14"/>
    <property type="match status" value="1"/>
</dbReference>
<dbReference type="FunCoup" id="A0A1Y1Y8Z7">
    <property type="interactions" value="73"/>
</dbReference>
<dbReference type="PRINTS" id="PR00180">
    <property type="entry name" value="CRETINALDHBP"/>
</dbReference>
<dbReference type="PROSITE" id="PS50191">
    <property type="entry name" value="CRAL_TRIO"/>
    <property type="match status" value="1"/>
</dbReference>
<gene>
    <name evidence="2" type="ORF">K493DRAFT_315461</name>
</gene>
<dbReference type="Gene3D" id="1.10.8.20">
    <property type="entry name" value="N-terminal domain of phosphatidylinositol transfer protein sec14p"/>
    <property type="match status" value="1"/>
</dbReference>
<dbReference type="Pfam" id="PF03765">
    <property type="entry name" value="CRAL_TRIO_N"/>
    <property type="match status" value="1"/>
</dbReference>
<dbReference type="InterPro" id="IPR011074">
    <property type="entry name" value="CRAL/TRIO_N_dom"/>
</dbReference>
<name>A0A1Y1Y8Z7_9FUNG</name>
<dbReference type="PANTHER" id="PTHR45657">
    <property type="entry name" value="CRAL-TRIO DOMAIN-CONTAINING PROTEIN YKL091C-RELATED"/>
    <property type="match status" value="1"/>
</dbReference>
<dbReference type="InterPro" id="IPR036865">
    <property type="entry name" value="CRAL-TRIO_dom_sf"/>
</dbReference>
<dbReference type="SUPFAM" id="SSF46938">
    <property type="entry name" value="CRAL/TRIO N-terminal domain"/>
    <property type="match status" value="1"/>
</dbReference>
<dbReference type="PANTHER" id="PTHR45657:SF1">
    <property type="entry name" value="CRAL-TRIO DOMAIN-CONTAINING PROTEIN YKL091C-RELATED"/>
    <property type="match status" value="1"/>
</dbReference>